<dbReference type="InterPro" id="IPR021109">
    <property type="entry name" value="Peptidase_aspartic_dom_sf"/>
</dbReference>
<dbReference type="InterPro" id="IPR034164">
    <property type="entry name" value="Pepsin-like_dom"/>
</dbReference>
<evidence type="ECO:0000313" key="11">
    <source>
        <dbReference type="Proteomes" id="UP001201163"/>
    </source>
</evidence>
<dbReference type="CDD" id="cd05471">
    <property type="entry name" value="pepsin_like"/>
    <property type="match status" value="1"/>
</dbReference>
<dbReference type="Pfam" id="PF00026">
    <property type="entry name" value="Asp"/>
    <property type="match status" value="1"/>
</dbReference>
<organism evidence="10 11">
    <name type="scientific">Lactarius akahatsu</name>
    <dbReference type="NCBI Taxonomy" id="416441"/>
    <lineage>
        <taxon>Eukaryota</taxon>
        <taxon>Fungi</taxon>
        <taxon>Dikarya</taxon>
        <taxon>Basidiomycota</taxon>
        <taxon>Agaricomycotina</taxon>
        <taxon>Agaricomycetes</taxon>
        <taxon>Russulales</taxon>
        <taxon>Russulaceae</taxon>
        <taxon>Lactarius</taxon>
    </lineage>
</organism>
<feature type="domain" description="Peptidase A1" evidence="9">
    <location>
        <begin position="159"/>
        <end position="474"/>
    </location>
</feature>
<feature type="active site" evidence="5">
    <location>
        <position position="365"/>
    </location>
</feature>
<dbReference type="PROSITE" id="PS51767">
    <property type="entry name" value="PEPTIDASE_A1"/>
    <property type="match status" value="1"/>
</dbReference>
<dbReference type="Gene3D" id="2.40.70.10">
    <property type="entry name" value="Acid Proteases"/>
    <property type="match status" value="2"/>
</dbReference>
<dbReference type="Proteomes" id="UP001201163">
    <property type="component" value="Unassembled WGS sequence"/>
</dbReference>
<feature type="disulfide bond" evidence="6">
    <location>
        <begin position="399"/>
        <end position="435"/>
    </location>
</feature>
<evidence type="ECO:0000256" key="1">
    <source>
        <dbReference type="ARBA" id="ARBA00007447"/>
    </source>
</evidence>
<dbReference type="GO" id="GO:0006508">
    <property type="term" value="P:proteolysis"/>
    <property type="evidence" value="ECO:0007669"/>
    <property type="project" value="UniProtKB-KW"/>
</dbReference>
<dbReference type="PANTHER" id="PTHR47966:SF75">
    <property type="entry name" value="ENDOPEPTIDASE (CTSD), PUTATIVE (AFU_ORTHOLOGUE AFUA_4G07040)-RELATED"/>
    <property type="match status" value="1"/>
</dbReference>
<dbReference type="SUPFAM" id="SSF50630">
    <property type="entry name" value="Acid proteases"/>
    <property type="match status" value="1"/>
</dbReference>
<dbReference type="AlphaFoldDB" id="A0AAD4L949"/>
<accession>A0AAD4L949</accession>
<keyword evidence="4 7" id="KW-0378">Hydrolase</keyword>
<name>A0AAD4L949_9AGAM</name>
<reference evidence="10" key="1">
    <citation type="submission" date="2022-01" db="EMBL/GenBank/DDBJ databases">
        <title>Comparative genomics reveals a dynamic genome evolution in the ectomycorrhizal milk-cap (Lactarius) mushrooms.</title>
        <authorList>
            <consortium name="DOE Joint Genome Institute"/>
            <person name="Lebreton A."/>
            <person name="Tang N."/>
            <person name="Kuo A."/>
            <person name="LaButti K."/>
            <person name="Drula E."/>
            <person name="Barry K."/>
            <person name="Clum A."/>
            <person name="Lipzen A."/>
            <person name="Mousain D."/>
            <person name="Ng V."/>
            <person name="Wang R."/>
            <person name="Wang X."/>
            <person name="Dai Y."/>
            <person name="Henrissat B."/>
            <person name="Grigoriev I.V."/>
            <person name="Guerin-Laguette A."/>
            <person name="Yu F."/>
            <person name="Martin F.M."/>
        </authorList>
    </citation>
    <scope>NUCLEOTIDE SEQUENCE</scope>
    <source>
        <strain evidence="10">QP</strain>
    </source>
</reference>
<dbReference type="GO" id="GO:0004190">
    <property type="term" value="F:aspartic-type endopeptidase activity"/>
    <property type="evidence" value="ECO:0007669"/>
    <property type="project" value="UniProtKB-KW"/>
</dbReference>
<comment type="similarity">
    <text evidence="1 7">Belongs to the peptidase A1 family.</text>
</comment>
<comment type="caution">
    <text evidence="10">The sequence shown here is derived from an EMBL/GenBank/DDBJ whole genome shotgun (WGS) entry which is preliminary data.</text>
</comment>
<keyword evidence="3 7" id="KW-0064">Aspartyl protease</keyword>
<protein>
    <submittedName>
        <fullName evidence="10">Aspartic peptidase A1</fullName>
    </submittedName>
</protein>
<gene>
    <name evidence="10" type="ORF">EDB92DRAFT_1951781</name>
</gene>
<keyword evidence="11" id="KW-1185">Reference proteome</keyword>
<dbReference type="InterPro" id="IPR001461">
    <property type="entry name" value="Aspartic_peptidase_A1"/>
</dbReference>
<feature type="signal peptide" evidence="8">
    <location>
        <begin position="1"/>
        <end position="24"/>
    </location>
</feature>
<dbReference type="PROSITE" id="PS00141">
    <property type="entry name" value="ASP_PROTEASE"/>
    <property type="match status" value="1"/>
</dbReference>
<evidence type="ECO:0000256" key="3">
    <source>
        <dbReference type="ARBA" id="ARBA00022750"/>
    </source>
</evidence>
<evidence type="ECO:0000256" key="8">
    <source>
        <dbReference type="SAM" id="SignalP"/>
    </source>
</evidence>
<dbReference type="InterPro" id="IPR001969">
    <property type="entry name" value="Aspartic_peptidase_AS"/>
</dbReference>
<keyword evidence="6" id="KW-1015">Disulfide bond</keyword>
<evidence type="ECO:0000256" key="4">
    <source>
        <dbReference type="ARBA" id="ARBA00022801"/>
    </source>
</evidence>
<evidence type="ECO:0000256" key="2">
    <source>
        <dbReference type="ARBA" id="ARBA00022670"/>
    </source>
</evidence>
<proteinExistence type="inferred from homology"/>
<dbReference type="FunFam" id="2.40.70.10:FF:000115">
    <property type="entry name" value="Lysosomal aspartic protease"/>
    <property type="match status" value="1"/>
</dbReference>
<feature type="active site" evidence="5">
    <location>
        <position position="177"/>
    </location>
</feature>
<evidence type="ECO:0000259" key="9">
    <source>
        <dbReference type="PROSITE" id="PS51767"/>
    </source>
</evidence>
<feature type="chain" id="PRO_5042113178" evidence="8">
    <location>
        <begin position="25"/>
        <end position="477"/>
    </location>
</feature>
<dbReference type="EMBL" id="JAKELL010000091">
    <property type="protein sequence ID" value="KAH8983227.1"/>
    <property type="molecule type" value="Genomic_DNA"/>
</dbReference>
<keyword evidence="8" id="KW-0732">Signal</keyword>
<evidence type="ECO:0000256" key="5">
    <source>
        <dbReference type="PIRSR" id="PIRSR601461-1"/>
    </source>
</evidence>
<dbReference type="PANTHER" id="PTHR47966">
    <property type="entry name" value="BETA-SITE APP-CLEAVING ENZYME, ISOFORM A-RELATED"/>
    <property type="match status" value="1"/>
</dbReference>
<sequence>MKSTSPFILFLGSLLSLSLLEANAIPLSPGHTGIITLPLKRIPTRQDIHPQLLFQQHINRSHRRLARMTGHEEPSAEELLGRLGSREAHLTGRGSPRVGHAGAVLGNQGNPGKTSRAAANAGFSPVDLKALLADTVTPADKPTAANSLALDDINNDVGYLATVQMGTPPRDFQILMDSGSADLWVGAEGCQSAQGADCGNHTFLGTQSSTSFVDTQKPFQVTYGKGAVAGNIIKENIAIAGLKLTAHTFGVALQETDDFTASQFDGLMGLAKSTLSEQKALTPVEALAKAGSIKDAIVSYKISRLADQKNDGTITFGGLDPSKFDQTTLVALPNVNTQGFWEAAMDAVTVDGKDLGLKGRTAVLDTGTTLIIAPPADAQAIHKAIPGSKSNGNGFVIPCTTNASIALSFGGKSFAIDPRDITFAPVDPNDPTGDCSSGIVPGQFGGPQQLLVGDVFLKNAYFSTNVGKDTIQLAKLT</sequence>
<evidence type="ECO:0000313" key="10">
    <source>
        <dbReference type="EMBL" id="KAH8983227.1"/>
    </source>
</evidence>
<evidence type="ECO:0000256" key="6">
    <source>
        <dbReference type="PIRSR" id="PIRSR601461-2"/>
    </source>
</evidence>
<dbReference type="PRINTS" id="PR00792">
    <property type="entry name" value="PEPSIN"/>
</dbReference>
<evidence type="ECO:0000256" key="7">
    <source>
        <dbReference type="RuleBase" id="RU000454"/>
    </source>
</evidence>
<keyword evidence="2 7" id="KW-0645">Protease</keyword>
<dbReference type="InterPro" id="IPR033121">
    <property type="entry name" value="PEPTIDASE_A1"/>
</dbReference>